<dbReference type="EMBL" id="BK015206">
    <property type="protein sequence ID" value="DAD95952.1"/>
    <property type="molecule type" value="Genomic_DNA"/>
</dbReference>
<evidence type="ECO:0000313" key="1">
    <source>
        <dbReference type="EMBL" id="DAD95952.1"/>
    </source>
</evidence>
<proteinExistence type="predicted"/>
<accession>A0A8S5NNZ9</accession>
<organism evidence="1">
    <name type="scientific">Siphoviridae sp. ctGMq5</name>
    <dbReference type="NCBI Taxonomy" id="2826220"/>
    <lineage>
        <taxon>Viruses</taxon>
        <taxon>Duplodnaviria</taxon>
        <taxon>Heunggongvirae</taxon>
        <taxon>Uroviricota</taxon>
        <taxon>Caudoviricetes</taxon>
    </lineage>
</organism>
<protein>
    <submittedName>
        <fullName evidence="1">Uncharacterized protein</fullName>
    </submittedName>
</protein>
<reference evidence="1" key="1">
    <citation type="journal article" date="2021" name="Proc. Natl. Acad. Sci. U.S.A.">
        <title>A Catalog of Tens of Thousands of Viruses from Human Metagenomes Reveals Hidden Associations with Chronic Diseases.</title>
        <authorList>
            <person name="Tisza M.J."/>
            <person name="Buck C.B."/>
        </authorList>
    </citation>
    <scope>NUCLEOTIDE SEQUENCE</scope>
    <source>
        <strain evidence="1">CtGMq5</strain>
    </source>
</reference>
<name>A0A8S5NNZ9_9CAUD</name>
<sequence length="70" mass="8186">MSTERFYLSQNTIGCYLICDRQRAIPPLPGQRYGFCKKWLAQKYVNDLNAGIETPESLYTVWNAGNRRIR</sequence>